<dbReference type="InterPro" id="IPR002777">
    <property type="entry name" value="PFD_beta-like"/>
</dbReference>
<dbReference type="GO" id="GO:0016272">
    <property type="term" value="C:prefoldin complex"/>
    <property type="evidence" value="ECO:0000318"/>
    <property type="project" value="GO_Central"/>
</dbReference>
<evidence type="ECO:0000256" key="4">
    <source>
        <dbReference type="SAM" id="Coils"/>
    </source>
</evidence>
<dbReference type="OMA" id="KFGRAIN"/>
<dbReference type="Pfam" id="PF01920">
    <property type="entry name" value="Prefoldin_2"/>
    <property type="match status" value="1"/>
</dbReference>
<comment type="similarity">
    <text evidence="1 3">Belongs to the prefoldin subunit beta family.</text>
</comment>
<dbReference type="HOGENOM" id="CLU_130032_0_0_1"/>
<dbReference type="EMBL" id="ABEU02000016">
    <property type="protein sequence ID" value="PNR37456.1"/>
    <property type="molecule type" value="Genomic_DNA"/>
</dbReference>
<sequence>MQQGDGVETEVTWEDQQNINAFGRLNNKFHELEDEIKAKKDMADNLEDASNELILADEPELRYLIGEVFTHLPVEEVEEKLESLKEENSQQLEELQEEKNEVLAKMAALKKILYGKFGDSINLEED</sequence>
<dbReference type="PANTHER" id="PTHR21100">
    <property type="entry name" value="PREFOLDIN SUBUNIT 4"/>
    <property type="match status" value="1"/>
</dbReference>
<comment type="function">
    <text evidence="3">Binds specifically to cytosolic chaperonin (c-CPN) and transfers target proteins to it. Binds to nascent polypeptide chain and promotes folding in an environment in which there are many competing pathways for nonnative proteins.</text>
</comment>
<dbReference type="eggNOG" id="KOG1760">
    <property type="taxonomic scope" value="Eukaryota"/>
</dbReference>
<feature type="coiled-coil region" evidence="4">
    <location>
        <begin position="22"/>
        <end position="112"/>
    </location>
</feature>
<dbReference type="GeneID" id="112293232"/>
<dbReference type="GO" id="GO:0005737">
    <property type="term" value="C:cytoplasm"/>
    <property type="evidence" value="ECO:0000318"/>
    <property type="project" value="GO_Central"/>
</dbReference>
<dbReference type="RefSeq" id="XP_024398199.1">
    <property type="nucleotide sequence ID" value="XM_024542431.2"/>
</dbReference>
<keyword evidence="4" id="KW-0175">Coiled coil</keyword>
<dbReference type="Gramene" id="Pp3c16_6640V3.2">
    <property type="protein sequence ID" value="Pp3c16_6640V3.2"/>
    <property type="gene ID" value="Pp3c16_6640"/>
</dbReference>
<evidence type="ECO:0000313" key="7">
    <source>
        <dbReference type="Proteomes" id="UP000006727"/>
    </source>
</evidence>
<dbReference type="GO" id="GO:0051879">
    <property type="term" value="F:Hsp90 protein binding"/>
    <property type="evidence" value="ECO:0007669"/>
    <property type="project" value="EnsemblPlants"/>
</dbReference>
<dbReference type="STRING" id="3218.A9TW28"/>
<evidence type="ECO:0000256" key="1">
    <source>
        <dbReference type="ARBA" id="ARBA00008045"/>
    </source>
</evidence>
<dbReference type="SUPFAM" id="SSF46579">
    <property type="entry name" value="Prefoldin"/>
    <property type="match status" value="1"/>
</dbReference>
<dbReference type="EnsemblPlants" id="Pp3c16_6640V3.1">
    <property type="protein sequence ID" value="Pp3c16_6640V3.1"/>
    <property type="gene ID" value="Pp3c16_6640"/>
</dbReference>
<reference evidence="6" key="3">
    <citation type="submission" date="2020-12" db="UniProtKB">
        <authorList>
            <consortium name="EnsemblPlants"/>
        </authorList>
    </citation>
    <scope>IDENTIFICATION</scope>
</reference>
<organism evidence="5">
    <name type="scientific">Physcomitrium patens</name>
    <name type="common">Spreading-leaved earth moss</name>
    <name type="synonym">Physcomitrella patens</name>
    <dbReference type="NCBI Taxonomy" id="3218"/>
    <lineage>
        <taxon>Eukaryota</taxon>
        <taxon>Viridiplantae</taxon>
        <taxon>Streptophyta</taxon>
        <taxon>Embryophyta</taxon>
        <taxon>Bryophyta</taxon>
        <taxon>Bryophytina</taxon>
        <taxon>Bryopsida</taxon>
        <taxon>Funariidae</taxon>
        <taxon>Funariales</taxon>
        <taxon>Funariaceae</taxon>
        <taxon>Physcomitrium</taxon>
    </lineage>
</organism>
<dbReference type="Gramene" id="Pp3c16_6640V3.1">
    <property type="protein sequence ID" value="Pp3c16_6640V3.1"/>
    <property type="gene ID" value="Pp3c16_6640"/>
</dbReference>
<evidence type="ECO:0000256" key="3">
    <source>
        <dbReference type="PIRNR" id="PIRNR016477"/>
    </source>
</evidence>
<dbReference type="GO" id="GO:0009631">
    <property type="term" value="P:cold acclimation"/>
    <property type="evidence" value="ECO:0007669"/>
    <property type="project" value="EnsemblPlants"/>
</dbReference>
<dbReference type="PIRSF" id="PIRSF016477">
    <property type="entry name" value="Prefoldin_subunit_4"/>
    <property type="match status" value="1"/>
</dbReference>
<evidence type="ECO:0000313" key="6">
    <source>
        <dbReference type="EnsemblPlants" id="Pp3c16_6640V3.1"/>
    </source>
</evidence>
<dbReference type="PANTHER" id="PTHR21100:SF9">
    <property type="entry name" value="PREFOLDIN SUBUNIT 4"/>
    <property type="match status" value="1"/>
</dbReference>
<dbReference type="AlphaFoldDB" id="A9TW28"/>
<keyword evidence="7" id="KW-1185">Reference proteome</keyword>
<proteinExistence type="inferred from homology"/>
<dbReference type="PaxDb" id="3218-PP1S341_64V6.1"/>
<dbReference type="EnsemblPlants" id="Pp3c16_6640V3.2">
    <property type="protein sequence ID" value="Pp3c16_6640V3.2"/>
    <property type="gene ID" value="Pp3c16_6640"/>
</dbReference>
<keyword evidence="2 3" id="KW-0143">Chaperone</keyword>
<dbReference type="CDD" id="cd23165">
    <property type="entry name" value="Prefoldin_4"/>
    <property type="match status" value="1"/>
</dbReference>
<accession>A9TW28</accession>
<dbReference type="GO" id="GO:0009651">
    <property type="term" value="P:response to salt stress"/>
    <property type="evidence" value="ECO:0007669"/>
    <property type="project" value="EnsemblPlants"/>
</dbReference>
<comment type="subunit">
    <text evidence="3">Heterohexamer of two PFD-alpha type and four PFD-beta type subunits.</text>
</comment>
<dbReference type="Proteomes" id="UP000006727">
    <property type="component" value="Chromosome 16"/>
</dbReference>
<dbReference type="GO" id="GO:0006397">
    <property type="term" value="P:mRNA processing"/>
    <property type="evidence" value="ECO:0007669"/>
    <property type="project" value="EnsemblPlants"/>
</dbReference>
<reference evidence="5 7" key="1">
    <citation type="journal article" date="2008" name="Science">
        <title>The Physcomitrella genome reveals evolutionary insights into the conquest of land by plants.</title>
        <authorList>
            <person name="Rensing S."/>
            <person name="Lang D."/>
            <person name="Zimmer A."/>
            <person name="Terry A."/>
            <person name="Salamov A."/>
            <person name="Shapiro H."/>
            <person name="Nishiyama T."/>
            <person name="Perroud P.-F."/>
            <person name="Lindquist E."/>
            <person name="Kamisugi Y."/>
            <person name="Tanahashi T."/>
            <person name="Sakakibara K."/>
            <person name="Fujita T."/>
            <person name="Oishi K."/>
            <person name="Shin-I T."/>
            <person name="Kuroki Y."/>
            <person name="Toyoda A."/>
            <person name="Suzuki Y."/>
            <person name="Hashimoto A."/>
            <person name="Yamaguchi K."/>
            <person name="Sugano A."/>
            <person name="Kohara Y."/>
            <person name="Fujiyama A."/>
            <person name="Anterola A."/>
            <person name="Aoki S."/>
            <person name="Ashton N."/>
            <person name="Barbazuk W.B."/>
            <person name="Barker E."/>
            <person name="Bennetzen J."/>
            <person name="Bezanilla M."/>
            <person name="Blankenship R."/>
            <person name="Cho S.H."/>
            <person name="Dutcher S."/>
            <person name="Estelle M."/>
            <person name="Fawcett J.A."/>
            <person name="Gundlach H."/>
            <person name="Hanada K."/>
            <person name="Heyl A."/>
            <person name="Hicks K.A."/>
            <person name="Hugh J."/>
            <person name="Lohr M."/>
            <person name="Mayer K."/>
            <person name="Melkozernov A."/>
            <person name="Murata T."/>
            <person name="Nelson D."/>
            <person name="Pils B."/>
            <person name="Prigge M."/>
            <person name="Reiss B."/>
            <person name="Renner T."/>
            <person name="Rombauts S."/>
            <person name="Rushton P."/>
            <person name="Sanderfoot A."/>
            <person name="Schween G."/>
            <person name="Shiu S.-H."/>
            <person name="Stueber K."/>
            <person name="Theodoulou F.L."/>
            <person name="Tu H."/>
            <person name="Van de Peer Y."/>
            <person name="Verrier P.J."/>
            <person name="Waters E."/>
            <person name="Wood A."/>
            <person name="Yang L."/>
            <person name="Cove D."/>
            <person name="Cuming A."/>
            <person name="Hasebe M."/>
            <person name="Lucas S."/>
            <person name="Mishler D.B."/>
            <person name="Reski R."/>
            <person name="Grigoriev I."/>
            <person name="Quatrano R.S."/>
            <person name="Boore J.L."/>
        </authorList>
    </citation>
    <scope>NUCLEOTIDE SEQUENCE [LARGE SCALE GENOMIC DNA]</scope>
    <source>
        <strain evidence="6 7">cv. Gransden 2004</strain>
    </source>
</reference>
<gene>
    <name evidence="6" type="primary">LOC112293232</name>
    <name evidence="5" type="ORF">PHYPA_020565</name>
</gene>
<reference evidence="5 7" key="2">
    <citation type="journal article" date="2018" name="Plant J.">
        <title>The Physcomitrella patens chromosome-scale assembly reveals moss genome structure and evolution.</title>
        <authorList>
            <person name="Lang D."/>
            <person name="Ullrich K.K."/>
            <person name="Murat F."/>
            <person name="Fuchs J."/>
            <person name="Jenkins J."/>
            <person name="Haas F.B."/>
            <person name="Piednoel M."/>
            <person name="Gundlach H."/>
            <person name="Van Bel M."/>
            <person name="Meyberg R."/>
            <person name="Vives C."/>
            <person name="Morata J."/>
            <person name="Symeonidi A."/>
            <person name="Hiss M."/>
            <person name="Muchero W."/>
            <person name="Kamisugi Y."/>
            <person name="Saleh O."/>
            <person name="Blanc G."/>
            <person name="Decker E.L."/>
            <person name="van Gessel N."/>
            <person name="Grimwood J."/>
            <person name="Hayes R.D."/>
            <person name="Graham S.W."/>
            <person name="Gunter L.E."/>
            <person name="McDaniel S.F."/>
            <person name="Hoernstein S.N.W."/>
            <person name="Larsson A."/>
            <person name="Li F.W."/>
            <person name="Perroud P.F."/>
            <person name="Phillips J."/>
            <person name="Ranjan P."/>
            <person name="Rokshar D.S."/>
            <person name="Rothfels C.J."/>
            <person name="Schneider L."/>
            <person name="Shu S."/>
            <person name="Stevenson D.W."/>
            <person name="Thummler F."/>
            <person name="Tillich M."/>
            <person name="Villarreal Aguilar J.C."/>
            <person name="Widiez T."/>
            <person name="Wong G.K."/>
            <person name="Wymore A."/>
            <person name="Zhang Y."/>
            <person name="Zimmer A.D."/>
            <person name="Quatrano R.S."/>
            <person name="Mayer K.F.X."/>
            <person name="Goodstein D."/>
            <person name="Casacuberta J.M."/>
            <person name="Vandepoele K."/>
            <person name="Reski R."/>
            <person name="Cuming A.C."/>
            <person name="Tuskan G.A."/>
            <person name="Maumus F."/>
            <person name="Salse J."/>
            <person name="Schmutz J."/>
            <person name="Rensing S.A."/>
        </authorList>
    </citation>
    <scope>NUCLEOTIDE SEQUENCE [LARGE SCALE GENOMIC DNA]</scope>
    <source>
        <strain evidence="6 7">cv. Gransden 2004</strain>
    </source>
</reference>
<dbReference type="GO" id="GO:0006457">
    <property type="term" value="P:protein folding"/>
    <property type="evidence" value="ECO:0000318"/>
    <property type="project" value="GO_Central"/>
</dbReference>
<name>A9TW28_PHYPA</name>
<dbReference type="GO" id="GO:0051082">
    <property type="term" value="F:unfolded protein binding"/>
    <property type="evidence" value="ECO:0000318"/>
    <property type="project" value="GO_Central"/>
</dbReference>
<dbReference type="OrthoDB" id="10250441at2759"/>
<evidence type="ECO:0000256" key="2">
    <source>
        <dbReference type="ARBA" id="ARBA00023186"/>
    </source>
</evidence>
<evidence type="ECO:0000313" key="5">
    <source>
        <dbReference type="EMBL" id="PNR37456.1"/>
    </source>
</evidence>
<protein>
    <recommendedName>
        <fullName evidence="3">Prefoldin subunit 4</fullName>
    </recommendedName>
</protein>
<dbReference type="GO" id="GO:0005634">
    <property type="term" value="C:nucleus"/>
    <property type="evidence" value="ECO:0007669"/>
    <property type="project" value="EnsemblPlants"/>
</dbReference>
<dbReference type="InterPro" id="IPR016661">
    <property type="entry name" value="PFDN4"/>
</dbReference>